<dbReference type="EMBL" id="DQWE01000412">
    <property type="protein sequence ID" value="HDI83897.1"/>
    <property type="molecule type" value="Genomic_DNA"/>
</dbReference>
<accession>A0A7C0VCA6</accession>
<organism evidence="1">
    <name type="scientific">candidate division WOR-3 bacterium</name>
    <dbReference type="NCBI Taxonomy" id="2052148"/>
    <lineage>
        <taxon>Bacteria</taxon>
        <taxon>Bacteria division WOR-3</taxon>
    </lineage>
</organism>
<proteinExistence type="predicted"/>
<comment type="caution">
    <text evidence="1">The sequence shown here is derived from an EMBL/GenBank/DDBJ whole genome shotgun (WGS) entry which is preliminary data.</text>
</comment>
<protein>
    <submittedName>
        <fullName evidence="1">Uncharacterized protein</fullName>
    </submittedName>
</protein>
<name>A0A7C0VCA6_UNCW3</name>
<evidence type="ECO:0000313" key="1">
    <source>
        <dbReference type="EMBL" id="HDI83897.1"/>
    </source>
</evidence>
<gene>
    <name evidence="1" type="ORF">ENF18_08935</name>
</gene>
<reference evidence="1" key="1">
    <citation type="journal article" date="2020" name="mSystems">
        <title>Genome- and Community-Level Interaction Insights into Carbon Utilization and Element Cycling Functions of Hydrothermarchaeota in Hydrothermal Sediment.</title>
        <authorList>
            <person name="Zhou Z."/>
            <person name="Liu Y."/>
            <person name="Xu W."/>
            <person name="Pan J."/>
            <person name="Luo Z.H."/>
            <person name="Li M."/>
        </authorList>
    </citation>
    <scope>NUCLEOTIDE SEQUENCE [LARGE SCALE GENOMIC DNA]</scope>
    <source>
        <strain evidence="1">HyVt-102</strain>
    </source>
</reference>
<dbReference type="AlphaFoldDB" id="A0A7C0VCA6"/>
<sequence>MFLIFILVCDNWYLGAGTSEGFVVWSEWKGLGTKADLCLLFPENSFPLRLSLEVSGAGILNYREIMTMHSFHFKIAFTRRSSKLEYYYGLSMDVFRFKFHGKSTGFLYTWGLFTDINLYTFQMGNTREVIYVSFSKFFFLKHYLKLGMGLRWYFPLKG</sequence>
<dbReference type="Proteomes" id="UP000885847">
    <property type="component" value="Unassembled WGS sequence"/>
</dbReference>